<sequence>MMVQTNPHAVAFLAIMASVIHPAQANEWTGWTRTKLLALATSYLPNGCDPEGTTGLTSCYETYVPGVPYTVKHTNIPPGATPTSSSTYTNRDWDIKMATILLPPDAVPRSEIDGWYWFRSTTTRPPSTSDLWWIDHTLTAPASCPTPFEFTTSHLLSYWGDRLPSEFLDEYMLPKATVFPVYTTTPSYRGAYPSPVREIHVKPTDLPPTRSGGLPRYGDAGFVISDLKSFNQSYITHCHLPGEPRPCPYSYAGKCSKIEPWKIIVAAVIPSIFLLGFVESFFWFRRLMLGKSCLRLGTVCWNLIFIFLVFFTAIEDKRSPEHQADFREQWKKMSLMTKIKLWGQFGFRHRYPVEWLGERKPTGRVTESIEMTRGGGNGGAGRGGQRVEDDDIPPAYPGPPA</sequence>
<keyword evidence="2" id="KW-1133">Transmembrane helix</keyword>
<dbReference type="Proteomes" id="UP001323405">
    <property type="component" value="Unassembled WGS sequence"/>
</dbReference>
<dbReference type="EMBL" id="JAFFHA010000007">
    <property type="protein sequence ID" value="KAK4652907.1"/>
    <property type="molecule type" value="Genomic_DNA"/>
</dbReference>
<evidence type="ECO:0000256" key="2">
    <source>
        <dbReference type="SAM" id="Phobius"/>
    </source>
</evidence>
<protein>
    <submittedName>
        <fullName evidence="4">Uncharacterized protein</fullName>
    </submittedName>
</protein>
<organism evidence="4 5">
    <name type="scientific">Podospora pseudocomata</name>
    <dbReference type="NCBI Taxonomy" id="2093779"/>
    <lineage>
        <taxon>Eukaryota</taxon>
        <taxon>Fungi</taxon>
        <taxon>Dikarya</taxon>
        <taxon>Ascomycota</taxon>
        <taxon>Pezizomycotina</taxon>
        <taxon>Sordariomycetes</taxon>
        <taxon>Sordariomycetidae</taxon>
        <taxon>Sordariales</taxon>
        <taxon>Podosporaceae</taxon>
        <taxon>Podospora</taxon>
    </lineage>
</organism>
<reference evidence="4 5" key="1">
    <citation type="journal article" date="2023" name="bioRxiv">
        <title>High-quality genome assemblies of four members of thePodospora anserinaspecies complex.</title>
        <authorList>
            <person name="Ament-Velasquez S.L."/>
            <person name="Vogan A.A."/>
            <person name="Wallerman O."/>
            <person name="Hartmann F."/>
            <person name="Gautier V."/>
            <person name="Silar P."/>
            <person name="Giraud T."/>
            <person name="Johannesson H."/>
        </authorList>
    </citation>
    <scope>NUCLEOTIDE SEQUENCE [LARGE SCALE GENOMIC DNA]</scope>
    <source>
        <strain evidence="4 5">CBS 415.72m</strain>
    </source>
</reference>
<evidence type="ECO:0000256" key="1">
    <source>
        <dbReference type="SAM" id="MobiDB-lite"/>
    </source>
</evidence>
<gene>
    <name evidence="4" type="ORF">QC762_0078070</name>
</gene>
<name>A0ABR0GAX3_9PEZI</name>
<evidence type="ECO:0000256" key="3">
    <source>
        <dbReference type="SAM" id="SignalP"/>
    </source>
</evidence>
<evidence type="ECO:0000313" key="5">
    <source>
        <dbReference type="Proteomes" id="UP001323405"/>
    </source>
</evidence>
<feature type="signal peptide" evidence="3">
    <location>
        <begin position="1"/>
        <end position="25"/>
    </location>
</feature>
<feature type="compositionally biased region" description="Gly residues" evidence="1">
    <location>
        <begin position="373"/>
        <end position="384"/>
    </location>
</feature>
<accession>A0ABR0GAX3</accession>
<keyword evidence="2" id="KW-0812">Transmembrane</keyword>
<feature type="transmembrane region" description="Helical" evidence="2">
    <location>
        <begin position="263"/>
        <end position="284"/>
    </location>
</feature>
<evidence type="ECO:0000313" key="4">
    <source>
        <dbReference type="EMBL" id="KAK4652907.1"/>
    </source>
</evidence>
<dbReference type="RefSeq" id="XP_062741882.1">
    <property type="nucleotide sequence ID" value="XM_062883864.1"/>
</dbReference>
<dbReference type="GeneID" id="87903583"/>
<keyword evidence="3" id="KW-0732">Signal</keyword>
<keyword evidence="5" id="KW-1185">Reference proteome</keyword>
<proteinExistence type="predicted"/>
<feature type="chain" id="PRO_5047286061" evidence="3">
    <location>
        <begin position="26"/>
        <end position="401"/>
    </location>
</feature>
<comment type="caution">
    <text evidence="4">The sequence shown here is derived from an EMBL/GenBank/DDBJ whole genome shotgun (WGS) entry which is preliminary data.</text>
</comment>
<feature type="transmembrane region" description="Helical" evidence="2">
    <location>
        <begin position="296"/>
        <end position="314"/>
    </location>
</feature>
<keyword evidence="2" id="KW-0472">Membrane</keyword>
<feature type="region of interest" description="Disordered" evidence="1">
    <location>
        <begin position="368"/>
        <end position="401"/>
    </location>
</feature>